<feature type="transmembrane region" description="Helical" evidence="1">
    <location>
        <begin position="31"/>
        <end position="54"/>
    </location>
</feature>
<dbReference type="Proteomes" id="UP000664779">
    <property type="component" value="Unassembled WGS sequence"/>
</dbReference>
<dbReference type="PANTHER" id="PTHR35342">
    <property type="entry name" value="TRICARBOXYLIC TRANSPORT PROTEIN"/>
    <property type="match status" value="1"/>
</dbReference>
<keyword evidence="1" id="KW-0812">Transmembrane</keyword>
<dbReference type="PANTHER" id="PTHR35342:SF5">
    <property type="entry name" value="TRICARBOXYLIC TRANSPORT PROTEIN"/>
    <property type="match status" value="1"/>
</dbReference>
<dbReference type="RefSeq" id="WP_206938841.1">
    <property type="nucleotide sequence ID" value="NZ_JAFLNF010000002.1"/>
</dbReference>
<dbReference type="AlphaFoldDB" id="A0A939EL96"/>
<dbReference type="Pfam" id="PF01970">
    <property type="entry name" value="TctA"/>
    <property type="match status" value="1"/>
</dbReference>
<feature type="domain" description="DUF112" evidence="2">
    <location>
        <begin position="20"/>
        <end position="440"/>
    </location>
</feature>
<feature type="transmembrane region" description="Helical" evidence="1">
    <location>
        <begin position="203"/>
        <end position="223"/>
    </location>
</feature>
<feature type="transmembrane region" description="Helical" evidence="1">
    <location>
        <begin position="392"/>
        <end position="408"/>
    </location>
</feature>
<comment type="caution">
    <text evidence="3">The sequence shown here is derived from an EMBL/GenBank/DDBJ whole genome shotgun (WGS) entry which is preliminary data.</text>
</comment>
<evidence type="ECO:0000256" key="1">
    <source>
        <dbReference type="SAM" id="Phobius"/>
    </source>
</evidence>
<feature type="transmembrane region" description="Helical" evidence="1">
    <location>
        <begin position="323"/>
        <end position="344"/>
    </location>
</feature>
<protein>
    <submittedName>
        <fullName evidence="3">Tripartite tricarboxylate transporter permease</fullName>
    </submittedName>
</protein>
<feature type="transmembrane region" description="Helical" evidence="1">
    <location>
        <begin position="259"/>
        <end position="283"/>
    </location>
</feature>
<sequence length="501" mass="52409">MELFSNLALGLSVAFSFSALAYCTLGVTLGMAIGVLPGIGPLATVGMLLPLTFYAEPTEAIIMLAGIYYGSMYGGSTASILLNLPGTAGAAVTCLDGYPMACQGRAGVALFITTIASFFGGVVGILMLATFAPALARVALSFGSAEYFSLMVVGLMAAALVGDGSPLRSTTSVVLGLLIGVAGTDVNSGTWRFTFGFPALSDGINLVVITTGLFGIAEVINNAGRIGQGEVRRVKVDWRSMLPTRDDWRKSILPALRGSGIGALLGILPGTGAALSTFVAYAMEKKVSRTPERFGQGAIEGVVAPEAANNAAAQAAFIPTLSLGIPGDAIVAIVLGALIIHGVVPGPRLVVDQPELFWGLTVSFLIGNILLLVLNLPLIGLWVKILTIPYRYLYPAILTFICIGVYSIRNSVVDIYLAGFFGLVGFLMQRWRFSPAPLLLGLVLGPLMETNLRRTLLLSRGDPLVFIERPVSAAILIVGLGLMAIVVSLSLRKHPKFSSAS</sequence>
<evidence type="ECO:0000259" key="2">
    <source>
        <dbReference type="Pfam" id="PF01970"/>
    </source>
</evidence>
<feature type="transmembrane region" description="Helical" evidence="1">
    <location>
        <begin position="356"/>
        <end position="380"/>
    </location>
</feature>
<keyword evidence="4" id="KW-1185">Reference proteome</keyword>
<feature type="transmembrane region" description="Helical" evidence="1">
    <location>
        <begin position="138"/>
        <end position="161"/>
    </location>
</feature>
<feature type="transmembrane region" description="Helical" evidence="1">
    <location>
        <begin position="471"/>
        <end position="491"/>
    </location>
</feature>
<keyword evidence="1" id="KW-1133">Transmembrane helix</keyword>
<dbReference type="InterPro" id="IPR002823">
    <property type="entry name" value="DUF112_TM"/>
</dbReference>
<evidence type="ECO:0000313" key="4">
    <source>
        <dbReference type="Proteomes" id="UP000664779"/>
    </source>
</evidence>
<accession>A0A939EL96</accession>
<keyword evidence="1" id="KW-0472">Membrane</keyword>
<gene>
    <name evidence="3" type="ORF">J0X15_05660</name>
</gene>
<feature type="transmembrane region" description="Helical" evidence="1">
    <location>
        <begin position="108"/>
        <end position="132"/>
    </location>
</feature>
<dbReference type="EMBL" id="JAFLNF010000002">
    <property type="protein sequence ID" value="MBO0344696.1"/>
    <property type="molecule type" value="Genomic_DNA"/>
</dbReference>
<proteinExistence type="predicted"/>
<organism evidence="3 4">
    <name type="scientific">Roseibium limicola</name>
    <dbReference type="NCBI Taxonomy" id="2816037"/>
    <lineage>
        <taxon>Bacteria</taxon>
        <taxon>Pseudomonadati</taxon>
        <taxon>Pseudomonadota</taxon>
        <taxon>Alphaproteobacteria</taxon>
        <taxon>Hyphomicrobiales</taxon>
        <taxon>Stappiaceae</taxon>
        <taxon>Roseibium</taxon>
    </lineage>
</organism>
<evidence type="ECO:0000313" key="3">
    <source>
        <dbReference type="EMBL" id="MBO0344696.1"/>
    </source>
</evidence>
<name>A0A939EL96_9HYPH</name>
<feature type="transmembrane region" description="Helical" evidence="1">
    <location>
        <begin position="415"/>
        <end position="433"/>
    </location>
</feature>
<reference evidence="3" key="1">
    <citation type="submission" date="2021-03" db="EMBL/GenBank/DDBJ databases">
        <title>Roseibium sp. CAU 1637 isolated from Incheon.</title>
        <authorList>
            <person name="Kim W."/>
        </authorList>
    </citation>
    <scope>NUCLEOTIDE SEQUENCE</scope>
    <source>
        <strain evidence="3">CAU 1637</strain>
    </source>
</reference>